<proteinExistence type="predicted"/>
<dbReference type="EMBL" id="ML977353">
    <property type="protein sequence ID" value="KAF2107571.1"/>
    <property type="molecule type" value="Genomic_DNA"/>
</dbReference>
<name>A0A6A5YMX4_9PLEO</name>
<organism evidence="2 3">
    <name type="scientific">Lophiotrema nucula</name>
    <dbReference type="NCBI Taxonomy" id="690887"/>
    <lineage>
        <taxon>Eukaryota</taxon>
        <taxon>Fungi</taxon>
        <taxon>Dikarya</taxon>
        <taxon>Ascomycota</taxon>
        <taxon>Pezizomycotina</taxon>
        <taxon>Dothideomycetes</taxon>
        <taxon>Pleosporomycetidae</taxon>
        <taxon>Pleosporales</taxon>
        <taxon>Lophiotremataceae</taxon>
        <taxon>Lophiotrema</taxon>
    </lineage>
</organism>
<feature type="region of interest" description="Disordered" evidence="1">
    <location>
        <begin position="57"/>
        <end position="91"/>
    </location>
</feature>
<dbReference type="AlphaFoldDB" id="A0A6A5YMX4"/>
<evidence type="ECO:0000313" key="3">
    <source>
        <dbReference type="Proteomes" id="UP000799770"/>
    </source>
</evidence>
<evidence type="ECO:0000256" key="1">
    <source>
        <dbReference type="SAM" id="MobiDB-lite"/>
    </source>
</evidence>
<gene>
    <name evidence="2" type="ORF">BDV96DRAFT_297037</name>
</gene>
<dbReference type="Proteomes" id="UP000799770">
    <property type="component" value="Unassembled WGS sequence"/>
</dbReference>
<evidence type="ECO:0000313" key="2">
    <source>
        <dbReference type="EMBL" id="KAF2107571.1"/>
    </source>
</evidence>
<sequence length="179" mass="19708">MDPTCDNWGLLYFSTRGLQSRATPSISTDLGHTTSPAQRQACRVGARISLLGNIENSEHQTQHHGSRLGETASCQDNGRTRGNKNRRQVPNGQHTCMNRGLPVFARPTVSPPCFNGRPSSGSRSQLIYLLPHGVRPRRIFLQPTMRRRVTSLADVFLLSVPSLKGASLRACRLRLAGLP</sequence>
<protein>
    <submittedName>
        <fullName evidence="2">Uncharacterized protein</fullName>
    </submittedName>
</protein>
<accession>A0A6A5YMX4</accession>
<keyword evidence="3" id="KW-1185">Reference proteome</keyword>
<reference evidence="2" key="1">
    <citation type="journal article" date="2020" name="Stud. Mycol.">
        <title>101 Dothideomycetes genomes: a test case for predicting lifestyles and emergence of pathogens.</title>
        <authorList>
            <person name="Haridas S."/>
            <person name="Albert R."/>
            <person name="Binder M."/>
            <person name="Bloem J."/>
            <person name="Labutti K."/>
            <person name="Salamov A."/>
            <person name="Andreopoulos B."/>
            <person name="Baker S."/>
            <person name="Barry K."/>
            <person name="Bills G."/>
            <person name="Bluhm B."/>
            <person name="Cannon C."/>
            <person name="Castanera R."/>
            <person name="Culley D."/>
            <person name="Daum C."/>
            <person name="Ezra D."/>
            <person name="Gonzalez J."/>
            <person name="Henrissat B."/>
            <person name="Kuo A."/>
            <person name="Liang C."/>
            <person name="Lipzen A."/>
            <person name="Lutzoni F."/>
            <person name="Magnuson J."/>
            <person name="Mondo S."/>
            <person name="Nolan M."/>
            <person name="Ohm R."/>
            <person name="Pangilinan J."/>
            <person name="Park H.-J."/>
            <person name="Ramirez L."/>
            <person name="Alfaro M."/>
            <person name="Sun H."/>
            <person name="Tritt A."/>
            <person name="Yoshinaga Y."/>
            <person name="Zwiers L.-H."/>
            <person name="Turgeon B."/>
            <person name="Goodwin S."/>
            <person name="Spatafora J."/>
            <person name="Crous P."/>
            <person name="Grigoriev I."/>
        </authorList>
    </citation>
    <scope>NUCLEOTIDE SEQUENCE</scope>
    <source>
        <strain evidence="2">CBS 627.86</strain>
    </source>
</reference>